<dbReference type="EMBL" id="MN740993">
    <property type="protein sequence ID" value="QHU21938.1"/>
    <property type="molecule type" value="Genomic_DNA"/>
</dbReference>
<dbReference type="InterPro" id="IPR013954">
    <property type="entry name" value="PNK3P"/>
</dbReference>
<dbReference type="SUPFAM" id="SSF56784">
    <property type="entry name" value="HAD-like"/>
    <property type="match status" value="1"/>
</dbReference>
<name>A0A6C0L065_9ZZZZ</name>
<reference evidence="1" key="1">
    <citation type="journal article" date="2020" name="Nature">
        <title>Giant virus diversity and host interactions through global metagenomics.</title>
        <authorList>
            <person name="Schulz F."/>
            <person name="Roux S."/>
            <person name="Paez-Espino D."/>
            <person name="Jungbluth S."/>
            <person name="Walsh D.A."/>
            <person name="Denef V.J."/>
            <person name="McMahon K.D."/>
            <person name="Konstantinidis K.T."/>
            <person name="Eloe-Fadrosh E.A."/>
            <person name="Kyrpides N.C."/>
            <person name="Woyke T."/>
        </authorList>
    </citation>
    <scope>NUCLEOTIDE SEQUENCE</scope>
    <source>
        <strain evidence="1">GVMAG-S-3300013286-35</strain>
    </source>
</reference>
<protein>
    <recommendedName>
        <fullName evidence="2">Polynucleotide kinase</fullName>
    </recommendedName>
</protein>
<dbReference type="NCBIfam" id="TIGR01662">
    <property type="entry name" value="HAD-SF-IIIA"/>
    <property type="match status" value="1"/>
</dbReference>
<dbReference type="InterPro" id="IPR006549">
    <property type="entry name" value="HAD-SF_hydro_IIIA"/>
</dbReference>
<dbReference type="GO" id="GO:0046403">
    <property type="term" value="F:polynucleotide 3'-phosphatase activity"/>
    <property type="evidence" value="ECO:0007669"/>
    <property type="project" value="TreeGrafter"/>
</dbReference>
<dbReference type="Gene3D" id="3.40.50.1000">
    <property type="entry name" value="HAD superfamily/HAD-like"/>
    <property type="match status" value="1"/>
</dbReference>
<accession>A0A6C0L065</accession>
<proteinExistence type="predicted"/>
<dbReference type="GO" id="GO:0046404">
    <property type="term" value="F:ATP-dependent polydeoxyribonucleotide 5'-hydroxyl-kinase activity"/>
    <property type="evidence" value="ECO:0007669"/>
    <property type="project" value="TreeGrafter"/>
</dbReference>
<dbReference type="InterPro" id="IPR027417">
    <property type="entry name" value="P-loop_NTPase"/>
</dbReference>
<dbReference type="GO" id="GO:0003690">
    <property type="term" value="F:double-stranded DNA binding"/>
    <property type="evidence" value="ECO:0007669"/>
    <property type="project" value="TreeGrafter"/>
</dbReference>
<dbReference type="Gene3D" id="3.40.50.300">
    <property type="entry name" value="P-loop containing nucleotide triphosphate hydrolases"/>
    <property type="match status" value="1"/>
</dbReference>
<organism evidence="1">
    <name type="scientific">viral metagenome</name>
    <dbReference type="NCBI Taxonomy" id="1070528"/>
    <lineage>
        <taxon>unclassified sequences</taxon>
        <taxon>metagenomes</taxon>
        <taxon>organismal metagenomes</taxon>
    </lineage>
</organism>
<dbReference type="InterPro" id="IPR023214">
    <property type="entry name" value="HAD_sf"/>
</dbReference>
<sequence>MEDTILQTKKSRKQQFAIFDFDWTLVKPKAGRKFPTKVDDWMYLRPSVPDTIRKAAKNHQIVIVTDQSKPWKVDQIQAVMEDVDVDYTAIVGVKTQKPDTALFLGVFPKFNPEKAYYVGDAAGRPGDWSDKDKVFATNLGTKFFYPEQVFPLEKQEARPPVEPSDKKEVVIMVGYPGSGKSTIAKEFKTYHRVDGDALRSAPAMIKDAEKHIATQSIVFDSTAGTKEKREKFVNFAQKHDLPVRVFWVQTPIEVAMERSKQRESEGGPHIPAVAFYVYRKHFEEPTEEEGFTLVTLS</sequence>
<dbReference type="PANTHER" id="PTHR12083:SF9">
    <property type="entry name" value="BIFUNCTIONAL POLYNUCLEOTIDE PHOSPHATASE_KINASE"/>
    <property type="match status" value="1"/>
</dbReference>
<dbReference type="SUPFAM" id="SSF52540">
    <property type="entry name" value="P-loop containing nucleoside triphosphate hydrolases"/>
    <property type="match status" value="1"/>
</dbReference>
<dbReference type="Pfam" id="PF08645">
    <property type="entry name" value="PNK3P"/>
    <property type="match status" value="1"/>
</dbReference>
<dbReference type="AlphaFoldDB" id="A0A6C0L065"/>
<dbReference type="Pfam" id="PF13671">
    <property type="entry name" value="AAA_33"/>
    <property type="match status" value="1"/>
</dbReference>
<evidence type="ECO:0000313" key="1">
    <source>
        <dbReference type="EMBL" id="QHU21938.1"/>
    </source>
</evidence>
<dbReference type="InterPro" id="IPR036412">
    <property type="entry name" value="HAD-like_sf"/>
</dbReference>
<dbReference type="GO" id="GO:0006281">
    <property type="term" value="P:DNA repair"/>
    <property type="evidence" value="ECO:0007669"/>
    <property type="project" value="TreeGrafter"/>
</dbReference>
<evidence type="ECO:0008006" key="2">
    <source>
        <dbReference type="Google" id="ProtNLM"/>
    </source>
</evidence>
<dbReference type="PANTHER" id="PTHR12083">
    <property type="entry name" value="BIFUNCTIONAL POLYNUCLEOTIDE PHOSPHATASE/KINASE"/>
    <property type="match status" value="1"/>
</dbReference>